<dbReference type="STRING" id="479434.Sthe_2080"/>
<feature type="transmembrane region" description="Helical" evidence="1">
    <location>
        <begin position="58"/>
        <end position="77"/>
    </location>
</feature>
<dbReference type="HOGENOM" id="CLU_407622_0_0_0"/>
<organism evidence="2 3">
    <name type="scientific">Sphaerobacter thermophilus (strain ATCC 49802 / DSM 20745 / KCCM 41009 / NCIMB 13125 / S 6022)</name>
    <dbReference type="NCBI Taxonomy" id="479434"/>
    <lineage>
        <taxon>Bacteria</taxon>
        <taxon>Pseudomonadati</taxon>
        <taxon>Thermomicrobiota</taxon>
        <taxon>Thermomicrobia</taxon>
        <taxon>Sphaerobacterales</taxon>
        <taxon>Sphaerobacterineae</taxon>
        <taxon>Sphaerobacteraceae</taxon>
        <taxon>Sphaerobacter</taxon>
    </lineage>
</organism>
<protein>
    <submittedName>
        <fullName evidence="2">Uncharacterized protein</fullName>
    </submittedName>
</protein>
<feature type="transmembrane region" description="Helical" evidence="1">
    <location>
        <begin position="163"/>
        <end position="181"/>
    </location>
</feature>
<feature type="transmembrane region" description="Helical" evidence="1">
    <location>
        <begin position="250"/>
        <end position="271"/>
    </location>
</feature>
<dbReference type="OrthoDB" id="159385at2"/>
<feature type="transmembrane region" description="Helical" evidence="1">
    <location>
        <begin position="23"/>
        <end position="46"/>
    </location>
</feature>
<dbReference type="EMBL" id="CP001823">
    <property type="protein sequence ID" value="ACZ39508.1"/>
    <property type="molecule type" value="Genomic_DNA"/>
</dbReference>
<name>D1C5V6_SPHTD</name>
<dbReference type="RefSeq" id="WP_012872554.1">
    <property type="nucleotide sequence ID" value="NC_013523.1"/>
</dbReference>
<dbReference type="InParanoid" id="D1C5V6"/>
<reference evidence="2 3" key="2">
    <citation type="journal article" date="2010" name="Stand. Genomic Sci.">
        <title>Complete genome sequence of Desulfohalobium retbaense type strain (HR(100)).</title>
        <authorList>
            <person name="Spring S."/>
            <person name="Nolan M."/>
            <person name="Lapidus A."/>
            <person name="Glavina Del Rio T."/>
            <person name="Copeland A."/>
            <person name="Tice H."/>
            <person name="Cheng J.F."/>
            <person name="Lucas S."/>
            <person name="Land M."/>
            <person name="Chen F."/>
            <person name="Bruce D."/>
            <person name="Goodwin L."/>
            <person name="Pitluck S."/>
            <person name="Ivanova N."/>
            <person name="Mavromatis K."/>
            <person name="Mikhailova N."/>
            <person name="Pati A."/>
            <person name="Chen A."/>
            <person name="Palaniappan K."/>
            <person name="Hauser L."/>
            <person name="Chang Y.J."/>
            <person name="Jeffries C.D."/>
            <person name="Munk C."/>
            <person name="Kiss H."/>
            <person name="Chain P."/>
            <person name="Han C."/>
            <person name="Brettin T."/>
            <person name="Detter J.C."/>
            <person name="Schuler E."/>
            <person name="Goker M."/>
            <person name="Rohde M."/>
            <person name="Bristow J."/>
            <person name="Eisen J.A."/>
            <person name="Markowitz V."/>
            <person name="Hugenholtz P."/>
            <person name="Kyrpides N.C."/>
            <person name="Klenk H.P."/>
        </authorList>
    </citation>
    <scope>NUCLEOTIDE SEQUENCE [LARGE SCALE GENOMIC DNA]</scope>
    <source>
        <strain evidence="3">ATCC 49802 / DSM 20745 / S 6022</strain>
    </source>
</reference>
<keyword evidence="1" id="KW-1133">Transmembrane helix</keyword>
<sequence>MSNLLRRLLTAWRMELRLVVRHWSYPLMLLGWWALVAYVFSIQSLISPEAALKGNPGAFSVGLSALAALLLGAFVAGRSQRTRFEALEETFPTGAEVLLGRWLACIVALLPTQVAAVVLASRIGPASSLWRGLPTFLLEAGIILAFAVSVGWLFVTWLGPRRWVYLLLAGGWLSSLGWEIFLGGQGLGIPGSDLFDVLRTASIRYEELWGRLMEGERPVWFNLFYGGLAALFVALVATRTAARRNRRAPLIPAALALAALMLAASAVTAYVRQAQAWSAQAIIVESIQPSEPEATVASPVVVDAWEIAADLTDPASPRFDARLTLRAAGDEPISTVTLTLHHDLEIASSSVPYERDGDVLTLALPEPLAPGATQELHLTYGGELWTLVPSFRPLPDPLVFTTERGVRLPFFAGWYPVPGEELVGPDASGVLHPPGRFVLTVSVPRGWGIFTNLPATGELTFASDRATWAVLYASPRLRTERVDASTIIAPEAILPTARAVIPNYEALLAEYAPFFPTTAPDGVTLAVLDSFAGMADHTPPAGDQPLVVISQNTPEDLKENTGGHRYFISDALAADLWVLAGGDTSVTIPRAGISEYLWIRHRVGTDPTQFERALLANGGSYTAPIARALMAIENQQGVDGVREIIARMIAEGESLRDLEPDQIATWIEEVGGAR</sequence>
<evidence type="ECO:0000256" key="1">
    <source>
        <dbReference type="SAM" id="Phobius"/>
    </source>
</evidence>
<feature type="transmembrane region" description="Helical" evidence="1">
    <location>
        <begin position="98"/>
        <end position="124"/>
    </location>
</feature>
<evidence type="ECO:0000313" key="2">
    <source>
        <dbReference type="EMBL" id="ACZ39508.1"/>
    </source>
</evidence>
<keyword evidence="1" id="KW-0812">Transmembrane</keyword>
<proteinExistence type="predicted"/>
<reference evidence="3" key="1">
    <citation type="submission" date="2009-11" db="EMBL/GenBank/DDBJ databases">
        <title>The complete chromosome 1 of Sphaerobacter thermophilus DSM 20745.</title>
        <authorList>
            <person name="Lucas S."/>
            <person name="Copeland A."/>
            <person name="Lapidus A."/>
            <person name="Glavina del Rio T."/>
            <person name="Dalin E."/>
            <person name="Tice H."/>
            <person name="Bruce D."/>
            <person name="Goodwin L."/>
            <person name="Pitluck S."/>
            <person name="Kyrpides N."/>
            <person name="Mavromatis K."/>
            <person name="Ivanova N."/>
            <person name="Mikhailova N."/>
            <person name="LaButti K.M."/>
            <person name="Clum A."/>
            <person name="Sun H.I."/>
            <person name="Brettin T."/>
            <person name="Detter J.C."/>
            <person name="Han C."/>
            <person name="Larimer F."/>
            <person name="Land M."/>
            <person name="Hauser L."/>
            <person name="Markowitz V."/>
            <person name="Cheng J.F."/>
            <person name="Hugenholtz P."/>
            <person name="Woyke T."/>
            <person name="Wu D."/>
            <person name="Steenblock K."/>
            <person name="Schneider S."/>
            <person name="Pukall R."/>
            <person name="Goeker M."/>
            <person name="Klenk H.P."/>
            <person name="Eisen J.A."/>
        </authorList>
    </citation>
    <scope>NUCLEOTIDE SEQUENCE [LARGE SCALE GENOMIC DNA]</scope>
    <source>
        <strain evidence="3">ATCC 49802 / DSM 20745 / S 6022</strain>
    </source>
</reference>
<dbReference type="Proteomes" id="UP000002027">
    <property type="component" value="Chromosome 1"/>
</dbReference>
<feature type="transmembrane region" description="Helical" evidence="1">
    <location>
        <begin position="219"/>
        <end position="238"/>
    </location>
</feature>
<gene>
    <name evidence="2" type="ordered locus">Sthe_2080</name>
</gene>
<accession>D1C5V6</accession>
<keyword evidence="1" id="KW-0472">Membrane</keyword>
<dbReference type="AlphaFoldDB" id="D1C5V6"/>
<feature type="transmembrane region" description="Helical" evidence="1">
    <location>
        <begin position="136"/>
        <end position="156"/>
    </location>
</feature>
<evidence type="ECO:0000313" key="3">
    <source>
        <dbReference type="Proteomes" id="UP000002027"/>
    </source>
</evidence>
<keyword evidence="3" id="KW-1185">Reference proteome</keyword>
<dbReference type="KEGG" id="sti:Sthe_2080"/>